<keyword evidence="2" id="KW-1185">Reference proteome</keyword>
<dbReference type="AlphaFoldDB" id="A0A547PBT1"/>
<evidence type="ECO:0000313" key="2">
    <source>
        <dbReference type="Proteomes" id="UP000316343"/>
    </source>
</evidence>
<name>A0A547PBT1_9SPHN</name>
<dbReference type="EMBL" id="VHJK01000001">
    <property type="protein sequence ID" value="TRD11603.1"/>
    <property type="molecule type" value="Genomic_DNA"/>
</dbReference>
<reference evidence="1 2" key="1">
    <citation type="submission" date="2019-06" db="EMBL/GenBank/DDBJ databases">
        <title>Erythrobacter insulae sp. nov., isolated from a tidal flat.</title>
        <authorList>
            <person name="Yoon J.-H."/>
        </authorList>
    </citation>
    <scope>NUCLEOTIDE SEQUENCE [LARGE SCALE GENOMIC DNA]</scope>
    <source>
        <strain evidence="1 2">JBTF-M21</strain>
    </source>
</reference>
<accession>A0A547PBT1</accession>
<dbReference type="OrthoDB" id="7594772at2"/>
<evidence type="ECO:0000313" key="1">
    <source>
        <dbReference type="EMBL" id="TRD11603.1"/>
    </source>
</evidence>
<dbReference type="Proteomes" id="UP000316343">
    <property type="component" value="Unassembled WGS sequence"/>
</dbReference>
<gene>
    <name evidence="1" type="ORF">FGU71_06820</name>
</gene>
<comment type="caution">
    <text evidence="1">The sequence shown here is derived from an EMBL/GenBank/DDBJ whole genome shotgun (WGS) entry which is preliminary data.</text>
</comment>
<dbReference type="RefSeq" id="WP_142787877.1">
    <property type="nucleotide sequence ID" value="NZ_VHJK01000001.1"/>
</dbReference>
<protein>
    <submittedName>
        <fullName evidence="1">Uncharacterized protein</fullName>
    </submittedName>
</protein>
<sequence length="256" mass="26674">MPSAAFAKATPLADLADLQSLGEPIADEELGSIRGKFIRSDQISYFGISMITSWQDGAGITTTARLMFSIDFAAGEGGAVPQLLVGWVRDGDPAMDVTGAHEGYVPYIVPSDVIGVGGLDTQRGVAQANVIAGADNRTSNRLSIALLPASELQELQLRGLTPIEEGSGFSFDDGDTLQFRVADNQIGMMLTGGAGLDSSIQSIGGDTSTLLQQTVLNTHSNIVRNSTDILIGSGLGDTGTSARMSEAITVMRGFGF</sequence>
<organism evidence="1 2">
    <name type="scientific">Erythrobacter insulae</name>
    <dbReference type="NCBI Taxonomy" id="2584124"/>
    <lineage>
        <taxon>Bacteria</taxon>
        <taxon>Pseudomonadati</taxon>
        <taxon>Pseudomonadota</taxon>
        <taxon>Alphaproteobacteria</taxon>
        <taxon>Sphingomonadales</taxon>
        <taxon>Erythrobacteraceae</taxon>
        <taxon>Erythrobacter/Porphyrobacter group</taxon>
        <taxon>Erythrobacter</taxon>
    </lineage>
</organism>
<proteinExistence type="predicted"/>